<name>A0A1C0ZXF8_9BACL</name>
<keyword evidence="4 7" id="KW-0812">Transmembrane</keyword>
<dbReference type="Pfam" id="PF00528">
    <property type="entry name" value="BPD_transp_1"/>
    <property type="match status" value="1"/>
</dbReference>
<comment type="caution">
    <text evidence="9">The sequence shown here is derived from an EMBL/GenBank/DDBJ whole genome shotgun (WGS) entry which is preliminary data.</text>
</comment>
<evidence type="ECO:0000259" key="8">
    <source>
        <dbReference type="PROSITE" id="PS50928"/>
    </source>
</evidence>
<dbReference type="RefSeq" id="WP_065857417.1">
    <property type="nucleotide sequence ID" value="NZ_LYPC01000027.1"/>
</dbReference>
<dbReference type="Proteomes" id="UP000093309">
    <property type="component" value="Unassembled WGS sequence"/>
</dbReference>
<dbReference type="InterPro" id="IPR035906">
    <property type="entry name" value="MetI-like_sf"/>
</dbReference>
<dbReference type="GO" id="GO:0055085">
    <property type="term" value="P:transmembrane transport"/>
    <property type="evidence" value="ECO:0007669"/>
    <property type="project" value="InterPro"/>
</dbReference>
<evidence type="ECO:0000313" key="9">
    <source>
        <dbReference type="EMBL" id="OCT12790.1"/>
    </source>
</evidence>
<feature type="transmembrane region" description="Helical" evidence="7">
    <location>
        <begin position="73"/>
        <end position="96"/>
    </location>
</feature>
<evidence type="ECO:0000256" key="5">
    <source>
        <dbReference type="ARBA" id="ARBA00022989"/>
    </source>
</evidence>
<dbReference type="PANTHER" id="PTHR43744:SF12">
    <property type="entry name" value="ABC TRANSPORTER PERMEASE PROTEIN MG189-RELATED"/>
    <property type="match status" value="1"/>
</dbReference>
<organism evidence="9 10">
    <name type="scientific">Paenibacillus pectinilyticus</name>
    <dbReference type="NCBI Taxonomy" id="512399"/>
    <lineage>
        <taxon>Bacteria</taxon>
        <taxon>Bacillati</taxon>
        <taxon>Bacillota</taxon>
        <taxon>Bacilli</taxon>
        <taxon>Bacillales</taxon>
        <taxon>Paenibacillaceae</taxon>
        <taxon>Paenibacillus</taxon>
    </lineage>
</organism>
<accession>A0A1C0ZXF8</accession>
<keyword evidence="2 7" id="KW-0813">Transport</keyword>
<evidence type="ECO:0000256" key="3">
    <source>
        <dbReference type="ARBA" id="ARBA00022475"/>
    </source>
</evidence>
<dbReference type="CDD" id="cd06261">
    <property type="entry name" value="TM_PBP2"/>
    <property type="match status" value="1"/>
</dbReference>
<dbReference type="PANTHER" id="PTHR43744">
    <property type="entry name" value="ABC TRANSPORTER PERMEASE PROTEIN MG189-RELATED-RELATED"/>
    <property type="match status" value="1"/>
</dbReference>
<keyword evidence="10" id="KW-1185">Reference proteome</keyword>
<dbReference type="SUPFAM" id="SSF161098">
    <property type="entry name" value="MetI-like"/>
    <property type="match status" value="1"/>
</dbReference>
<feature type="transmembrane region" description="Helical" evidence="7">
    <location>
        <begin position="9"/>
        <end position="30"/>
    </location>
</feature>
<evidence type="ECO:0000256" key="7">
    <source>
        <dbReference type="RuleBase" id="RU363032"/>
    </source>
</evidence>
<feature type="transmembrane region" description="Helical" evidence="7">
    <location>
        <begin position="137"/>
        <end position="157"/>
    </location>
</feature>
<keyword evidence="6 7" id="KW-0472">Membrane</keyword>
<reference evidence="10" key="1">
    <citation type="submission" date="2016-05" db="EMBL/GenBank/DDBJ databases">
        <title>Paenibacillus oryzae. sp. nov., isolated from the rice root.</title>
        <authorList>
            <person name="Zhang J."/>
            <person name="Zhang X."/>
        </authorList>
    </citation>
    <scope>NUCLEOTIDE SEQUENCE [LARGE SCALE GENOMIC DNA]</scope>
    <source>
        <strain evidence="10">KCTC13222</strain>
    </source>
</reference>
<sequence length="272" mass="30644">MRNNKLSQYIWICVGALLAVMFIFPIYIMIISSLKPVTQIFDLRLIPDTITFSNYLDIFTKQKFQVFVLNSSIISVSVTVISLLIHSMSAFALARLRFPGRKFIFLLILSTMMIPFSVIMIPLFITVRSLGLTNNLLGVILPSIPSAFGIFLLNQFLLGIPTELEEAAKVDGASLFRIYRSIALPLSKPILSTLAAMYFIGNWNNYLWPLIVTPGRKFWVIQVAIANFKGEHAVEWNLILAASVVASLPVIVLFIFFQRYLVEGIKMTGIKD</sequence>
<comment type="similarity">
    <text evidence="7">Belongs to the binding-protein-dependent transport system permease family.</text>
</comment>
<evidence type="ECO:0000256" key="6">
    <source>
        <dbReference type="ARBA" id="ARBA00023136"/>
    </source>
</evidence>
<feature type="transmembrane region" description="Helical" evidence="7">
    <location>
        <begin position="178"/>
        <end position="200"/>
    </location>
</feature>
<dbReference type="InterPro" id="IPR000515">
    <property type="entry name" value="MetI-like"/>
</dbReference>
<dbReference type="AlphaFoldDB" id="A0A1C0ZXF8"/>
<protein>
    <submittedName>
        <fullName evidence="9">Sugar ABC transporter permease</fullName>
    </submittedName>
</protein>
<feature type="transmembrane region" description="Helical" evidence="7">
    <location>
        <begin position="236"/>
        <end position="257"/>
    </location>
</feature>
<keyword evidence="3" id="KW-1003">Cell membrane</keyword>
<proteinExistence type="inferred from homology"/>
<dbReference type="PROSITE" id="PS50928">
    <property type="entry name" value="ABC_TM1"/>
    <property type="match status" value="1"/>
</dbReference>
<keyword evidence="5 7" id="KW-1133">Transmembrane helix</keyword>
<evidence type="ECO:0000256" key="2">
    <source>
        <dbReference type="ARBA" id="ARBA00022448"/>
    </source>
</evidence>
<evidence type="ECO:0000256" key="1">
    <source>
        <dbReference type="ARBA" id="ARBA00004651"/>
    </source>
</evidence>
<dbReference type="GO" id="GO:0005886">
    <property type="term" value="C:plasma membrane"/>
    <property type="evidence" value="ECO:0007669"/>
    <property type="project" value="UniProtKB-SubCell"/>
</dbReference>
<comment type="subcellular location">
    <subcellularLocation>
        <location evidence="1 7">Cell membrane</location>
        <topology evidence="1 7">Multi-pass membrane protein</topology>
    </subcellularLocation>
</comment>
<evidence type="ECO:0000313" key="10">
    <source>
        <dbReference type="Proteomes" id="UP000093309"/>
    </source>
</evidence>
<feature type="domain" description="ABC transmembrane type-1" evidence="8">
    <location>
        <begin position="68"/>
        <end position="257"/>
    </location>
</feature>
<dbReference type="Gene3D" id="1.10.3720.10">
    <property type="entry name" value="MetI-like"/>
    <property type="match status" value="1"/>
</dbReference>
<feature type="transmembrane region" description="Helical" evidence="7">
    <location>
        <begin position="103"/>
        <end position="125"/>
    </location>
</feature>
<gene>
    <name evidence="9" type="ORF">A8709_32730</name>
</gene>
<dbReference type="EMBL" id="LYPC01000027">
    <property type="protein sequence ID" value="OCT12790.1"/>
    <property type="molecule type" value="Genomic_DNA"/>
</dbReference>
<dbReference type="STRING" id="512399.A8709_32730"/>
<evidence type="ECO:0000256" key="4">
    <source>
        <dbReference type="ARBA" id="ARBA00022692"/>
    </source>
</evidence>